<dbReference type="SUPFAM" id="SSF53335">
    <property type="entry name" value="S-adenosyl-L-methionine-dependent methyltransferases"/>
    <property type="match status" value="1"/>
</dbReference>
<keyword evidence="5" id="KW-1185">Reference proteome</keyword>
<dbReference type="InterPro" id="IPR023149">
    <property type="entry name" value="Trans_acon_MeTrfase_C"/>
</dbReference>
<evidence type="ECO:0000313" key="4">
    <source>
        <dbReference type="EMBL" id="KAF4042484.1"/>
    </source>
</evidence>
<dbReference type="AlphaFoldDB" id="A0A833W4Z7"/>
<keyword evidence="2 4" id="KW-0808">Transferase</keyword>
<organism evidence="4 5">
    <name type="scientific">Phytophthora infestans</name>
    <name type="common">Potato late blight agent</name>
    <name type="synonym">Botrytis infestans</name>
    <dbReference type="NCBI Taxonomy" id="4787"/>
    <lineage>
        <taxon>Eukaryota</taxon>
        <taxon>Sar</taxon>
        <taxon>Stramenopiles</taxon>
        <taxon>Oomycota</taxon>
        <taxon>Peronosporomycetes</taxon>
        <taxon>Peronosporales</taxon>
        <taxon>Peronosporaceae</taxon>
        <taxon>Phytophthora</taxon>
    </lineage>
</organism>
<dbReference type="GO" id="GO:0032259">
    <property type="term" value="P:methylation"/>
    <property type="evidence" value="ECO:0007669"/>
    <property type="project" value="UniProtKB-KW"/>
</dbReference>
<evidence type="ECO:0000313" key="5">
    <source>
        <dbReference type="Proteomes" id="UP000602510"/>
    </source>
</evidence>
<dbReference type="Gene3D" id="1.10.150.290">
    <property type="entry name" value="S-adenosyl-L-methionine-dependent methyltransferases"/>
    <property type="match status" value="1"/>
</dbReference>
<dbReference type="CDD" id="cd02440">
    <property type="entry name" value="AdoMet_MTases"/>
    <property type="match status" value="1"/>
</dbReference>
<accession>A0A833W4Z7</accession>
<dbReference type="Gene3D" id="3.40.50.150">
    <property type="entry name" value="Vaccinia Virus protein VP39"/>
    <property type="match status" value="1"/>
</dbReference>
<dbReference type="PANTHER" id="PTHR43861">
    <property type="entry name" value="TRANS-ACONITATE 2-METHYLTRANSFERASE-RELATED"/>
    <property type="match status" value="1"/>
</dbReference>
<dbReference type="GO" id="GO:0030798">
    <property type="term" value="F:trans-aconitate 2-methyltransferase activity"/>
    <property type="evidence" value="ECO:0007669"/>
    <property type="project" value="InterPro"/>
</dbReference>
<comment type="caution">
    <text evidence="4">The sequence shown here is derived from an EMBL/GenBank/DDBJ whole genome shotgun (WGS) entry which is preliminary data.</text>
</comment>
<reference evidence="4" key="1">
    <citation type="submission" date="2020-04" db="EMBL/GenBank/DDBJ databases">
        <title>Hybrid Assembly of Korean Phytophthora infestans isolates.</title>
        <authorList>
            <person name="Prokchorchik M."/>
            <person name="Lee Y."/>
            <person name="Seo J."/>
            <person name="Cho J.-H."/>
            <person name="Park Y.-E."/>
            <person name="Jang D.-C."/>
            <person name="Im J.-S."/>
            <person name="Choi J.-G."/>
            <person name="Park H.-J."/>
            <person name="Lee G.-B."/>
            <person name="Lee Y.-G."/>
            <person name="Hong S.-Y."/>
            <person name="Cho K."/>
            <person name="Sohn K.H."/>
        </authorList>
    </citation>
    <scope>NUCLEOTIDE SEQUENCE</scope>
    <source>
        <strain evidence="4">KR_1_A1</strain>
    </source>
</reference>
<keyword evidence="1 4" id="KW-0489">Methyltransferase</keyword>
<dbReference type="EMBL" id="WSZM01000100">
    <property type="protein sequence ID" value="KAF4042484.1"/>
    <property type="molecule type" value="Genomic_DNA"/>
</dbReference>
<protein>
    <submittedName>
        <fullName evidence="4">Methyltransferase domain</fullName>
    </submittedName>
</protein>
<proteinExistence type="predicted"/>
<dbReference type="Pfam" id="PF13649">
    <property type="entry name" value="Methyltransf_25"/>
    <property type="match status" value="1"/>
</dbReference>
<sequence>MAQHVARATQTWQPLKYLKFQRQRLRPALELLARVSDFPTTDDDSVEIIDLGAGTGNMAPSFQKRWPSAHVTFVDSSTSMLEVAQQEHDENETLNTQGFAYVQADFETYAPERPGNLIFSNAALQWVSADKHKQILPRLYSFLKPGGVLAFQIPDTRLQPSHQRMVDAAAHLGLSDRVAGVRWVTCDKDPSFYYELFKAVDGGVELDMWEATYAQVLEGDNPVADFTGSTDLRPYMEALGDPSEDATKFEQTYREMIAAAYPKQSDGNTIFNLKRFFVMVTKPVT</sequence>
<evidence type="ECO:0000256" key="2">
    <source>
        <dbReference type="ARBA" id="ARBA00022679"/>
    </source>
</evidence>
<dbReference type="InterPro" id="IPR029063">
    <property type="entry name" value="SAM-dependent_MTases_sf"/>
</dbReference>
<name>A0A833W4Z7_PHYIN</name>
<dbReference type="Proteomes" id="UP000602510">
    <property type="component" value="Unassembled WGS sequence"/>
</dbReference>
<dbReference type="PANTHER" id="PTHR43861:SF1">
    <property type="entry name" value="TRANS-ACONITATE 2-METHYLTRANSFERASE"/>
    <property type="match status" value="1"/>
</dbReference>
<evidence type="ECO:0000256" key="1">
    <source>
        <dbReference type="ARBA" id="ARBA00022603"/>
    </source>
</evidence>
<dbReference type="InterPro" id="IPR041698">
    <property type="entry name" value="Methyltransf_25"/>
</dbReference>
<evidence type="ECO:0000259" key="3">
    <source>
        <dbReference type="Pfam" id="PF13649"/>
    </source>
</evidence>
<feature type="domain" description="Methyltransferase" evidence="3">
    <location>
        <begin position="48"/>
        <end position="147"/>
    </location>
</feature>
<gene>
    <name evidence="4" type="ORF">GN244_ATG05192</name>
</gene>